<name>A0A7E4UUX5_PANRE</name>
<protein>
    <submittedName>
        <fullName evidence="3">Retrotrans_gag domain-containing protein</fullName>
    </submittedName>
</protein>
<sequence length="273" mass="30636">MSLPNSVWPFIIDKDNYYQEAIREIKDFATRAALPSTIDDTMSTLTQGFQLKLVQHLNAIPPEDRSQFKAILTQPTWFTLENHVSDWKMDRSDCVSDGKMLENERLRWHRLLVLLQRRGNFASTYTEAVTIEHYYDARDKLRELEAKAAPTTEREYQRSVIAVTLSGLPQGLRQEVLNGNAFIGIVPLVGEREDFGEEVQQPADIDNSELLQPHSLDDLEPPQPAENVGATGNGEPSGQRVSPPTNGVIKAAADIELPTITATDEYGPVRISH</sequence>
<dbReference type="WBParaSite" id="Pan_g131.t1">
    <property type="protein sequence ID" value="Pan_g131.t1"/>
    <property type="gene ID" value="Pan_g131"/>
</dbReference>
<dbReference type="AlphaFoldDB" id="A0A7E4UUX5"/>
<proteinExistence type="predicted"/>
<reference evidence="2" key="1">
    <citation type="journal article" date="2013" name="Genetics">
        <title>The draft genome and transcriptome of Panagrellus redivivus are shaped by the harsh demands of a free-living lifestyle.</title>
        <authorList>
            <person name="Srinivasan J."/>
            <person name="Dillman A.R."/>
            <person name="Macchietto M.G."/>
            <person name="Heikkinen L."/>
            <person name="Lakso M."/>
            <person name="Fracchia K.M."/>
            <person name="Antoshechkin I."/>
            <person name="Mortazavi A."/>
            <person name="Wong G."/>
            <person name="Sternberg P.W."/>
        </authorList>
    </citation>
    <scope>NUCLEOTIDE SEQUENCE [LARGE SCALE GENOMIC DNA]</scope>
    <source>
        <strain evidence="2">MT8872</strain>
    </source>
</reference>
<feature type="region of interest" description="Disordered" evidence="1">
    <location>
        <begin position="213"/>
        <end position="254"/>
    </location>
</feature>
<feature type="compositionally biased region" description="Polar residues" evidence="1">
    <location>
        <begin position="234"/>
        <end position="245"/>
    </location>
</feature>
<evidence type="ECO:0000256" key="1">
    <source>
        <dbReference type="SAM" id="MobiDB-lite"/>
    </source>
</evidence>
<organism evidence="2 3">
    <name type="scientific">Panagrellus redivivus</name>
    <name type="common">Microworm</name>
    <dbReference type="NCBI Taxonomy" id="6233"/>
    <lineage>
        <taxon>Eukaryota</taxon>
        <taxon>Metazoa</taxon>
        <taxon>Ecdysozoa</taxon>
        <taxon>Nematoda</taxon>
        <taxon>Chromadorea</taxon>
        <taxon>Rhabditida</taxon>
        <taxon>Tylenchina</taxon>
        <taxon>Panagrolaimomorpha</taxon>
        <taxon>Panagrolaimoidea</taxon>
        <taxon>Panagrolaimidae</taxon>
        <taxon>Panagrellus</taxon>
    </lineage>
</organism>
<dbReference type="Proteomes" id="UP000492821">
    <property type="component" value="Unassembled WGS sequence"/>
</dbReference>
<keyword evidence="2" id="KW-1185">Reference proteome</keyword>
<reference evidence="3" key="2">
    <citation type="submission" date="2020-10" db="UniProtKB">
        <authorList>
            <consortium name="WormBaseParasite"/>
        </authorList>
    </citation>
    <scope>IDENTIFICATION</scope>
</reference>
<evidence type="ECO:0000313" key="2">
    <source>
        <dbReference type="Proteomes" id="UP000492821"/>
    </source>
</evidence>
<accession>A0A7E4UUX5</accession>
<evidence type="ECO:0000313" key="3">
    <source>
        <dbReference type="WBParaSite" id="Pan_g131.t1"/>
    </source>
</evidence>